<evidence type="ECO:0000313" key="7">
    <source>
        <dbReference type="EMBL" id="GBN18836.1"/>
    </source>
</evidence>
<protein>
    <submittedName>
        <fullName evidence="7">WD repeat-containing protein 63</fullName>
    </submittedName>
</protein>
<gene>
    <name evidence="7" type="primary">WDR63_3</name>
    <name evidence="7" type="ORF">AVEN_144099_1</name>
</gene>
<dbReference type="GO" id="GO:0060294">
    <property type="term" value="P:cilium movement involved in cell motility"/>
    <property type="evidence" value="ECO:0007669"/>
    <property type="project" value="TreeGrafter"/>
</dbReference>
<dbReference type="InterPro" id="IPR050687">
    <property type="entry name" value="Dynein_IC"/>
</dbReference>
<reference evidence="7 8" key="1">
    <citation type="journal article" date="2019" name="Sci. Rep.">
        <title>Orb-weaving spider Araneus ventricosus genome elucidates the spidroin gene catalogue.</title>
        <authorList>
            <person name="Kono N."/>
            <person name="Nakamura H."/>
            <person name="Ohtoshi R."/>
            <person name="Moran D.A.P."/>
            <person name="Shinohara A."/>
            <person name="Yoshida Y."/>
            <person name="Fujiwara M."/>
            <person name="Mori M."/>
            <person name="Tomita M."/>
            <person name="Arakawa K."/>
        </authorList>
    </citation>
    <scope>NUCLEOTIDE SEQUENCE [LARGE SCALE GENOMIC DNA]</scope>
</reference>
<accession>A0A4Y2LZC2</accession>
<evidence type="ECO:0000256" key="6">
    <source>
        <dbReference type="SAM" id="MobiDB-lite"/>
    </source>
</evidence>
<keyword evidence="8" id="KW-1185">Reference proteome</keyword>
<dbReference type="GO" id="GO:0036159">
    <property type="term" value="P:inner dynein arm assembly"/>
    <property type="evidence" value="ECO:0007669"/>
    <property type="project" value="TreeGrafter"/>
</dbReference>
<feature type="compositionally biased region" description="Basic and acidic residues" evidence="6">
    <location>
        <begin position="209"/>
        <end position="234"/>
    </location>
</feature>
<evidence type="ECO:0000256" key="5">
    <source>
        <dbReference type="SAM" id="Coils"/>
    </source>
</evidence>
<dbReference type="PANTHER" id="PTHR12442">
    <property type="entry name" value="DYNEIN INTERMEDIATE CHAIN"/>
    <property type="match status" value="1"/>
</dbReference>
<evidence type="ECO:0000256" key="2">
    <source>
        <dbReference type="ARBA" id="ARBA00022490"/>
    </source>
</evidence>
<name>A0A4Y2LZC2_ARAVE</name>
<dbReference type="SMART" id="SM00320">
    <property type="entry name" value="WD40"/>
    <property type="match status" value="2"/>
</dbReference>
<evidence type="ECO:0000256" key="3">
    <source>
        <dbReference type="ARBA" id="ARBA00022574"/>
    </source>
</evidence>
<dbReference type="GO" id="GO:0045503">
    <property type="term" value="F:dynein light chain binding"/>
    <property type="evidence" value="ECO:0007669"/>
    <property type="project" value="TreeGrafter"/>
</dbReference>
<dbReference type="InterPro" id="IPR036322">
    <property type="entry name" value="WD40_repeat_dom_sf"/>
</dbReference>
<keyword evidence="3" id="KW-0853">WD repeat</keyword>
<dbReference type="OrthoDB" id="6619788at2759"/>
<dbReference type="InterPro" id="IPR015943">
    <property type="entry name" value="WD40/YVTN_repeat-like_dom_sf"/>
</dbReference>
<organism evidence="7 8">
    <name type="scientific">Araneus ventricosus</name>
    <name type="common">Orbweaver spider</name>
    <name type="synonym">Epeira ventricosa</name>
    <dbReference type="NCBI Taxonomy" id="182803"/>
    <lineage>
        <taxon>Eukaryota</taxon>
        <taxon>Metazoa</taxon>
        <taxon>Ecdysozoa</taxon>
        <taxon>Arthropoda</taxon>
        <taxon>Chelicerata</taxon>
        <taxon>Arachnida</taxon>
        <taxon>Araneae</taxon>
        <taxon>Araneomorphae</taxon>
        <taxon>Entelegynae</taxon>
        <taxon>Araneoidea</taxon>
        <taxon>Araneidae</taxon>
        <taxon>Araneus</taxon>
    </lineage>
</organism>
<dbReference type="AlphaFoldDB" id="A0A4Y2LZC2"/>
<keyword evidence="2" id="KW-0963">Cytoplasm</keyword>
<dbReference type="GO" id="GO:0045504">
    <property type="term" value="F:dynein heavy chain binding"/>
    <property type="evidence" value="ECO:0007669"/>
    <property type="project" value="TreeGrafter"/>
</dbReference>
<dbReference type="Proteomes" id="UP000499080">
    <property type="component" value="Unassembled WGS sequence"/>
</dbReference>
<feature type="coiled-coil region" evidence="5">
    <location>
        <begin position="241"/>
        <end position="270"/>
    </location>
</feature>
<keyword evidence="5" id="KW-0175">Coiled coil</keyword>
<comment type="caution">
    <text evidence="7">The sequence shown here is derived from an EMBL/GenBank/DDBJ whole genome shotgun (WGS) entry which is preliminary data.</text>
</comment>
<feature type="region of interest" description="Disordered" evidence="6">
    <location>
        <begin position="200"/>
        <end position="234"/>
    </location>
</feature>
<evidence type="ECO:0000256" key="4">
    <source>
        <dbReference type="ARBA" id="ARBA00022737"/>
    </source>
</evidence>
<dbReference type="InterPro" id="IPR001680">
    <property type="entry name" value="WD40_rpt"/>
</dbReference>
<proteinExistence type="predicted"/>
<dbReference type="SUPFAM" id="SSF50978">
    <property type="entry name" value="WD40 repeat-like"/>
    <property type="match status" value="1"/>
</dbReference>
<keyword evidence="4" id="KW-0677">Repeat</keyword>
<evidence type="ECO:0000313" key="8">
    <source>
        <dbReference type="Proteomes" id="UP000499080"/>
    </source>
</evidence>
<sequence>MGIFARFNYRHNNGRLPFVGKIVDGQLLCGNFKLKRDESGKFITEQPEYFNSILEGAVTVLACSPFISDIFLSAGGKTIAIWDHNIKSAPVYRRERNAYITSGQWSPTRPALFLLGFQDGSIEVWDLLSNLYQPSVIRFMSTSAITSVSIQSLTENEHIVVAGDSKGVAYSMNLVPGFWIPKENELEEIQQMIEKEANRVLKESQPSSEDSKSSEKIPEEKPSKNLEDSAKTKVTDETVLANSYEEFLKLQEQELKNLNLQEDEDVLSNE</sequence>
<comment type="subcellular location">
    <subcellularLocation>
        <location evidence="1">Cytoplasm</location>
    </subcellularLocation>
</comment>
<evidence type="ECO:0000256" key="1">
    <source>
        <dbReference type="ARBA" id="ARBA00004496"/>
    </source>
</evidence>
<dbReference type="PANTHER" id="PTHR12442:SF5">
    <property type="entry name" value="DYNEIN AXONEMAL INTERMEDIATE CHAIN 3"/>
    <property type="match status" value="1"/>
</dbReference>
<dbReference type="GO" id="GO:0036156">
    <property type="term" value="C:inner dynein arm"/>
    <property type="evidence" value="ECO:0007669"/>
    <property type="project" value="TreeGrafter"/>
</dbReference>
<dbReference type="Gene3D" id="2.130.10.10">
    <property type="entry name" value="YVTN repeat-like/Quinoprotein amine dehydrogenase"/>
    <property type="match status" value="1"/>
</dbReference>
<dbReference type="EMBL" id="BGPR01006416">
    <property type="protein sequence ID" value="GBN18836.1"/>
    <property type="molecule type" value="Genomic_DNA"/>
</dbReference>